<feature type="domain" description="UFSP1/2/DUB catalytic" evidence="3">
    <location>
        <begin position="19"/>
        <end position="209"/>
    </location>
</feature>
<evidence type="ECO:0000256" key="1">
    <source>
        <dbReference type="ARBA" id="ARBA00008552"/>
    </source>
</evidence>
<dbReference type="OMA" id="AISWIIN"/>
<dbReference type="Bgee" id="ENSLOCG00000017554">
    <property type="expression patterns" value="Expressed in zone of skin and 13 other cell types or tissues"/>
</dbReference>
<dbReference type="Gene3D" id="3.90.70.130">
    <property type="match status" value="1"/>
</dbReference>
<reference evidence="4" key="2">
    <citation type="submission" date="2025-08" db="UniProtKB">
        <authorList>
            <consortium name="Ensembl"/>
        </authorList>
    </citation>
    <scope>IDENTIFICATION</scope>
</reference>
<reference evidence="5" key="1">
    <citation type="submission" date="2011-12" db="EMBL/GenBank/DDBJ databases">
        <title>The Draft Genome of Lepisosteus oculatus.</title>
        <authorList>
            <consortium name="The Broad Institute Genome Assembly &amp; Analysis Group"/>
            <consortium name="Computational R&amp;D Group"/>
            <consortium name="and Sequencing Platform"/>
            <person name="Di Palma F."/>
            <person name="Alfoldi J."/>
            <person name="Johnson J."/>
            <person name="Berlin A."/>
            <person name="Gnerre S."/>
            <person name="Jaffe D."/>
            <person name="MacCallum I."/>
            <person name="Young S."/>
            <person name="Walker B.J."/>
            <person name="Lander E.S."/>
            <person name="Lindblad-Toh K."/>
        </authorList>
    </citation>
    <scope>NUCLEOTIDE SEQUENCE [LARGE SCALE GENOMIC DNA]</scope>
</reference>
<evidence type="ECO:0000259" key="3">
    <source>
        <dbReference type="Pfam" id="PF07910"/>
    </source>
</evidence>
<evidence type="ECO:0000313" key="4">
    <source>
        <dbReference type="Ensembl" id="ENSLOCP00000021659.1"/>
    </source>
</evidence>
<keyword evidence="2" id="KW-0378">Hydrolase</keyword>
<evidence type="ECO:0000256" key="2">
    <source>
        <dbReference type="ARBA" id="ARBA00022801"/>
    </source>
</evidence>
<sequence length="214" mass="22909">DQGVHLGLPLPEPEGDISRCALIRGPCRYFHYGCDGHDDRGWGCGYRTLQTLSSWVCLNGVARPGSSTAAPPSLPEIQRALVAMGDKPASFLGSRDWIGACEAAMLLDHFHDVPCRVLHVRPGPELRDVAGQLHGHFRAHGSPVMMGGDRDNASKGVLGVCDGKRGSYLLVLDPHYYGAALDGPAAQRGGWVAWRGLGSLDSGSFYNLCLPQPP</sequence>
<dbReference type="PANTHER" id="PTHR48153">
    <property type="entry name" value="UFM1-SPECIFIC PROTEASE 2"/>
    <property type="match status" value="1"/>
</dbReference>
<name>W5NM00_LEPOC</name>
<dbReference type="InterPro" id="IPR012462">
    <property type="entry name" value="UFSP1/2_DUB_cat"/>
</dbReference>
<protein>
    <submittedName>
        <fullName evidence="4">UFM1-specific peptidase 1</fullName>
    </submittedName>
</protein>
<evidence type="ECO:0000313" key="5">
    <source>
        <dbReference type="Proteomes" id="UP000018468"/>
    </source>
</evidence>
<dbReference type="HOGENOM" id="CLU_114366_0_0_1"/>
<dbReference type="GO" id="GO:0071567">
    <property type="term" value="F:deUFMylase activity"/>
    <property type="evidence" value="ECO:0000318"/>
    <property type="project" value="GO_Central"/>
</dbReference>
<dbReference type="EMBL" id="AHAT01030302">
    <property type="status" value="NOT_ANNOTATED_CDS"/>
    <property type="molecule type" value="Genomic_DNA"/>
</dbReference>
<dbReference type="GeneTree" id="ENSGT00940000162936"/>
<accession>W5NM00</accession>
<dbReference type="eggNOG" id="KOG2433">
    <property type="taxonomic scope" value="Eukaryota"/>
</dbReference>
<dbReference type="InParanoid" id="W5NM00"/>
<reference evidence="4" key="3">
    <citation type="submission" date="2025-09" db="UniProtKB">
        <authorList>
            <consortium name="Ensembl"/>
        </authorList>
    </citation>
    <scope>IDENTIFICATION</scope>
</reference>
<dbReference type="Ensembl" id="ENSLOCT00000021696.1">
    <property type="protein sequence ID" value="ENSLOCP00000021659.1"/>
    <property type="gene ID" value="ENSLOCG00000017554.1"/>
</dbReference>
<keyword evidence="5" id="KW-1185">Reference proteome</keyword>
<dbReference type="Proteomes" id="UP000018468">
    <property type="component" value="Linkage group LG2"/>
</dbReference>
<dbReference type="PANTHER" id="PTHR48153:SF3">
    <property type="entry name" value="INACTIVE UFM1-SPECIFIC PROTEASE 1"/>
    <property type="match status" value="1"/>
</dbReference>
<proteinExistence type="inferred from homology"/>
<organism evidence="4 5">
    <name type="scientific">Lepisosteus oculatus</name>
    <name type="common">Spotted gar</name>
    <dbReference type="NCBI Taxonomy" id="7918"/>
    <lineage>
        <taxon>Eukaryota</taxon>
        <taxon>Metazoa</taxon>
        <taxon>Chordata</taxon>
        <taxon>Craniata</taxon>
        <taxon>Vertebrata</taxon>
        <taxon>Euteleostomi</taxon>
        <taxon>Actinopterygii</taxon>
        <taxon>Neopterygii</taxon>
        <taxon>Holostei</taxon>
        <taxon>Semionotiformes</taxon>
        <taxon>Lepisosteidae</taxon>
        <taxon>Lepisosteus</taxon>
    </lineage>
</organism>
<dbReference type="Pfam" id="PF07910">
    <property type="entry name" value="Peptidase_C78"/>
    <property type="match status" value="1"/>
</dbReference>
<comment type="similarity">
    <text evidence="1">Belongs to the peptidase C78 family.</text>
</comment>
<dbReference type="AlphaFoldDB" id="W5NM00"/>
<dbReference type="STRING" id="7918.ENSLOCP00000021659"/>